<protein>
    <submittedName>
        <fullName evidence="1">Uncharacterized protein</fullName>
    </submittedName>
</protein>
<gene>
    <name evidence="1" type="ORF">F383_21464</name>
</gene>
<dbReference type="EMBL" id="KN408328">
    <property type="protein sequence ID" value="KHG17474.1"/>
    <property type="molecule type" value="Genomic_DNA"/>
</dbReference>
<evidence type="ECO:0000313" key="2">
    <source>
        <dbReference type="Proteomes" id="UP000032142"/>
    </source>
</evidence>
<organism evidence="1 2">
    <name type="scientific">Gossypium arboreum</name>
    <name type="common">Tree cotton</name>
    <name type="synonym">Gossypium nanking</name>
    <dbReference type="NCBI Taxonomy" id="29729"/>
    <lineage>
        <taxon>Eukaryota</taxon>
        <taxon>Viridiplantae</taxon>
        <taxon>Streptophyta</taxon>
        <taxon>Embryophyta</taxon>
        <taxon>Tracheophyta</taxon>
        <taxon>Spermatophyta</taxon>
        <taxon>Magnoliopsida</taxon>
        <taxon>eudicotyledons</taxon>
        <taxon>Gunneridae</taxon>
        <taxon>Pentapetalae</taxon>
        <taxon>rosids</taxon>
        <taxon>malvids</taxon>
        <taxon>Malvales</taxon>
        <taxon>Malvaceae</taxon>
        <taxon>Malvoideae</taxon>
        <taxon>Gossypium</taxon>
    </lineage>
</organism>
<dbReference type="AlphaFoldDB" id="A0A0B0P012"/>
<sequence length="40" mass="4771">MAKYHNKPLMILQANYEKMTKSLYMPYSQMFEIIGTQITI</sequence>
<reference evidence="2" key="1">
    <citation type="submission" date="2014-09" db="EMBL/GenBank/DDBJ databases">
        <authorList>
            <person name="Mudge J."/>
            <person name="Ramaraj T."/>
            <person name="Lindquist I.E."/>
            <person name="Bharti A.K."/>
            <person name="Sundararajan A."/>
            <person name="Cameron C.T."/>
            <person name="Woodward J.E."/>
            <person name="May G.D."/>
            <person name="Brubaker C."/>
            <person name="Broadhvest J."/>
            <person name="Wilkins T.A."/>
        </authorList>
    </citation>
    <scope>NUCLEOTIDE SEQUENCE</scope>
    <source>
        <strain evidence="2">cv. AKA8401</strain>
    </source>
</reference>
<dbReference type="Proteomes" id="UP000032142">
    <property type="component" value="Unassembled WGS sequence"/>
</dbReference>
<keyword evidence="2" id="KW-1185">Reference proteome</keyword>
<name>A0A0B0P012_GOSAR</name>
<accession>A0A0B0P012</accession>
<proteinExistence type="predicted"/>
<evidence type="ECO:0000313" key="1">
    <source>
        <dbReference type="EMBL" id="KHG17474.1"/>
    </source>
</evidence>